<name>A0A1Z5RBS4_SORBI</name>
<evidence type="ECO:0000313" key="2">
    <source>
        <dbReference type="Proteomes" id="UP000000768"/>
    </source>
</evidence>
<organism evidence="1 2">
    <name type="scientific">Sorghum bicolor</name>
    <name type="common">Sorghum</name>
    <name type="synonym">Sorghum vulgare</name>
    <dbReference type="NCBI Taxonomy" id="4558"/>
    <lineage>
        <taxon>Eukaryota</taxon>
        <taxon>Viridiplantae</taxon>
        <taxon>Streptophyta</taxon>
        <taxon>Embryophyta</taxon>
        <taxon>Tracheophyta</taxon>
        <taxon>Spermatophyta</taxon>
        <taxon>Magnoliopsida</taxon>
        <taxon>Liliopsida</taxon>
        <taxon>Poales</taxon>
        <taxon>Poaceae</taxon>
        <taxon>PACMAD clade</taxon>
        <taxon>Panicoideae</taxon>
        <taxon>Andropogonodae</taxon>
        <taxon>Andropogoneae</taxon>
        <taxon>Sorghinae</taxon>
        <taxon>Sorghum</taxon>
    </lineage>
</organism>
<dbReference type="InParanoid" id="A0A1Z5RBS4"/>
<dbReference type="Gramene" id="OQU81200">
    <property type="protein sequence ID" value="OQU81200"/>
    <property type="gene ID" value="SORBI_3006G025550"/>
</dbReference>
<reference evidence="2" key="2">
    <citation type="journal article" date="2018" name="Plant J.">
        <title>The Sorghum bicolor reference genome: improved assembly, gene annotations, a transcriptome atlas, and signatures of genome organization.</title>
        <authorList>
            <person name="McCormick R.F."/>
            <person name="Truong S.K."/>
            <person name="Sreedasyam A."/>
            <person name="Jenkins J."/>
            <person name="Shu S."/>
            <person name="Sims D."/>
            <person name="Kennedy M."/>
            <person name="Amirebrahimi M."/>
            <person name="Weers B.D."/>
            <person name="McKinley B."/>
            <person name="Mattison A."/>
            <person name="Morishige D.T."/>
            <person name="Grimwood J."/>
            <person name="Schmutz J."/>
            <person name="Mullet J.E."/>
        </authorList>
    </citation>
    <scope>NUCLEOTIDE SEQUENCE [LARGE SCALE GENOMIC DNA]</scope>
    <source>
        <strain evidence="2">cv. BTx623</strain>
    </source>
</reference>
<protein>
    <submittedName>
        <fullName evidence="1">Uncharacterized protein</fullName>
    </submittedName>
</protein>
<gene>
    <name evidence="1" type="ORF">SORBI_3006G025550</name>
</gene>
<evidence type="ECO:0000313" key="1">
    <source>
        <dbReference type="EMBL" id="OQU81200.1"/>
    </source>
</evidence>
<sequence>MVALWSGMLPTTHIMLCLRWWFKQFCHRVTDG</sequence>
<dbReference type="Proteomes" id="UP000000768">
    <property type="component" value="Chromosome 6"/>
</dbReference>
<reference evidence="1 2" key="1">
    <citation type="journal article" date="2009" name="Nature">
        <title>The Sorghum bicolor genome and the diversification of grasses.</title>
        <authorList>
            <person name="Paterson A.H."/>
            <person name="Bowers J.E."/>
            <person name="Bruggmann R."/>
            <person name="Dubchak I."/>
            <person name="Grimwood J."/>
            <person name="Gundlach H."/>
            <person name="Haberer G."/>
            <person name="Hellsten U."/>
            <person name="Mitros T."/>
            <person name="Poliakov A."/>
            <person name="Schmutz J."/>
            <person name="Spannagl M."/>
            <person name="Tang H."/>
            <person name="Wang X."/>
            <person name="Wicker T."/>
            <person name="Bharti A.K."/>
            <person name="Chapman J."/>
            <person name="Feltus F.A."/>
            <person name="Gowik U."/>
            <person name="Grigoriev I.V."/>
            <person name="Lyons E."/>
            <person name="Maher C.A."/>
            <person name="Martis M."/>
            <person name="Narechania A."/>
            <person name="Otillar R.P."/>
            <person name="Penning B.W."/>
            <person name="Salamov A.A."/>
            <person name="Wang Y."/>
            <person name="Zhang L."/>
            <person name="Carpita N.C."/>
            <person name="Freeling M."/>
            <person name="Gingle A.R."/>
            <person name="Hash C.T."/>
            <person name="Keller B."/>
            <person name="Klein P."/>
            <person name="Kresovich S."/>
            <person name="McCann M.C."/>
            <person name="Ming R."/>
            <person name="Peterson D.G."/>
            <person name="Mehboob-ur-Rahman"/>
            <person name="Ware D."/>
            <person name="Westhoff P."/>
            <person name="Mayer K.F."/>
            <person name="Messing J."/>
            <person name="Rokhsar D.S."/>
        </authorList>
    </citation>
    <scope>NUCLEOTIDE SEQUENCE [LARGE SCALE GENOMIC DNA]</scope>
    <source>
        <strain evidence="2">cv. BTx623</strain>
    </source>
</reference>
<dbReference type="AlphaFoldDB" id="A0A1Z5RBS4"/>
<keyword evidence="2" id="KW-1185">Reference proteome</keyword>
<dbReference type="EMBL" id="CM000765">
    <property type="protein sequence ID" value="OQU81200.1"/>
    <property type="molecule type" value="Genomic_DNA"/>
</dbReference>
<proteinExistence type="predicted"/>
<accession>A0A1Z5RBS4</accession>